<dbReference type="InterPro" id="IPR026444">
    <property type="entry name" value="Secre_tail"/>
</dbReference>
<evidence type="ECO:0000256" key="2">
    <source>
        <dbReference type="ARBA" id="ARBA00022525"/>
    </source>
</evidence>
<dbReference type="SUPFAM" id="SSF49785">
    <property type="entry name" value="Galactose-binding domain-like"/>
    <property type="match status" value="1"/>
</dbReference>
<dbReference type="PANTHER" id="PTHR42754:SF1">
    <property type="entry name" value="LIPOPROTEIN"/>
    <property type="match status" value="1"/>
</dbReference>
<keyword evidence="2" id="KW-0964">Secreted</keyword>
<dbReference type="RefSeq" id="WP_139013827.1">
    <property type="nucleotide sequence ID" value="NZ_VBSN01000059.1"/>
</dbReference>
<dbReference type="NCBIfam" id="NF033679">
    <property type="entry name" value="DNRLRE_dom"/>
    <property type="match status" value="1"/>
</dbReference>
<dbReference type="InterPro" id="IPR055372">
    <property type="entry name" value="CBM96"/>
</dbReference>
<dbReference type="EMBL" id="VBSN01000059">
    <property type="protein sequence ID" value="KAA6437069.1"/>
    <property type="molecule type" value="Genomic_DNA"/>
</dbReference>
<dbReference type="InterPro" id="IPR021720">
    <property type="entry name" value="Malectin_dom"/>
</dbReference>
<keyword evidence="8" id="KW-1185">Reference proteome</keyword>
<dbReference type="PANTHER" id="PTHR42754">
    <property type="entry name" value="ENDOGLUCANASE"/>
    <property type="match status" value="1"/>
</dbReference>
<feature type="domain" description="Carbohydrate-binding module family 96" evidence="6">
    <location>
        <begin position="708"/>
        <end position="872"/>
    </location>
</feature>
<dbReference type="InterPro" id="IPR008979">
    <property type="entry name" value="Galactose-bd-like_sf"/>
</dbReference>
<protein>
    <submittedName>
        <fullName evidence="7">DNRLRE domain-containing protein</fullName>
    </submittedName>
</protein>
<evidence type="ECO:0000259" key="6">
    <source>
        <dbReference type="Pfam" id="PF24517"/>
    </source>
</evidence>
<dbReference type="Pfam" id="PF24517">
    <property type="entry name" value="CBM96"/>
    <property type="match status" value="1"/>
</dbReference>
<dbReference type="Gene3D" id="2.60.120.430">
    <property type="entry name" value="Galactose-binding lectin"/>
    <property type="match status" value="1"/>
</dbReference>
<gene>
    <name evidence="7" type="ORF">FEM33_20345</name>
</gene>
<proteinExistence type="predicted"/>
<keyword evidence="3" id="KW-0732">Signal</keyword>
<name>A0A5M8QLV7_9BACT</name>
<dbReference type="OrthoDB" id="9803752at2"/>
<dbReference type="Pfam" id="PF18962">
    <property type="entry name" value="Por_Secre_tail"/>
    <property type="match status" value="1"/>
</dbReference>
<evidence type="ECO:0000256" key="3">
    <source>
        <dbReference type="ARBA" id="ARBA00022729"/>
    </source>
</evidence>
<dbReference type="NCBIfam" id="TIGR04183">
    <property type="entry name" value="Por_Secre_tail"/>
    <property type="match status" value="1"/>
</dbReference>
<dbReference type="AlphaFoldDB" id="A0A5M8QLV7"/>
<comment type="caution">
    <text evidence="7">The sequence shown here is derived from an EMBL/GenBank/DDBJ whole genome shotgun (WGS) entry which is preliminary data.</text>
</comment>
<reference evidence="7 8" key="1">
    <citation type="submission" date="2019-05" db="EMBL/GenBank/DDBJ databases">
        <authorList>
            <person name="Qu J.-H."/>
        </authorList>
    </citation>
    <scope>NUCLEOTIDE SEQUENCE [LARGE SCALE GENOMIC DNA]</scope>
    <source>
        <strain evidence="7 8">NS28</strain>
    </source>
</reference>
<dbReference type="GO" id="GO:0005576">
    <property type="term" value="C:extracellular region"/>
    <property type="evidence" value="ECO:0007669"/>
    <property type="project" value="UniProtKB-SubCell"/>
</dbReference>
<sequence length="980" mass="106730">MSTTLPTSCRLPAIALGQLLLQTKSSTDNNSFNKKTYSWIKPVLALLLLFFFKDSLTAQPAIQWDKTIGTENIEVLVTMQQTTDDGYILGGTINYNTGGTDYYVVKLRPDRSKEWEKILGTNGEDYFTTVLQTPDGGYLVGGYTAGSGKDKSQESNGGFDYWIIKLAANGAKQWDRSIGGTGYERLLSVINTPDGSYQLGGLSPSGIWLVNVTAEGNVKSEVNLGKYDNISVTTLQPTNDGGYILGGNTLDPNEPVRIVDYRAIKIKSNGTVAWDKTFGGSNDDQLKRVIQTNDGGYMLAGSSFSVKSGDRSEDSKGHYDYWIVKLDKNGSKQWDKSLGGSDSDALNSIVQLADGSYMVGGTSFSPKSGDKTENYIGNGSPDEREDFWILKLSEDGKVIWDKTIGGGYIDQLKYIQQTSDKGFILGGVSASDAGFDKSETGGYYDFWIVKLAAEVPQKTLSLSSQSLSFTYKPGSETPAQVVTLSASSGTPELTIDKSEKSQWLTIPEPSPGPLSFSIDGSGLAAGTYNTTVALFAPGYDRVVLPVKLLVVSEAAANTYLRINAGGDAYAASNGRQFKADQYYAGIDRTSSVATGDILNTTDDVLYRTGRCSPSFSYKIPVANGKVNVVLHFAEVWFKQAGKRKFHVNIEGSRKLTDYDIYARAGGSMRAVQQTIQVTVTDGMLNIDFLTGSADLPRVSAIEVLVNSITIKPIEDTYVQSGSYRFTNFGSKPNLDVKNVSGSPDAIRSSYLKFSLASAGQVGTAKLRLYGYNYENAKKIYMHAYGIDDDRWTEKYMNYSSTPFASSPVLSSVGVTNVAKYYELDVTGYVKAQQQAGDVLVSFLLSDDNARNSRLTFNSRENAVNPPQLVIQTVEEASAAARTGQQEMITTMQSESEPSTVFPNPATKRFTVELSSKHSENIDLDLTSQNGQSYKIQMPEKVKAGQKVEVDITNYLLSTGVYMLKIKSEAVTEVIIMLIAE</sequence>
<comment type="subcellular location">
    <subcellularLocation>
        <location evidence="1">Secreted</location>
    </subcellularLocation>
</comment>
<evidence type="ECO:0000259" key="5">
    <source>
        <dbReference type="Pfam" id="PF18962"/>
    </source>
</evidence>
<feature type="domain" description="Secretion system C-terminal sorting" evidence="5">
    <location>
        <begin position="900"/>
        <end position="970"/>
    </location>
</feature>
<evidence type="ECO:0000313" key="7">
    <source>
        <dbReference type="EMBL" id="KAA6437069.1"/>
    </source>
</evidence>
<feature type="domain" description="Malectin" evidence="4">
    <location>
        <begin position="559"/>
        <end position="700"/>
    </location>
</feature>
<accession>A0A5M8QLV7</accession>
<dbReference type="Pfam" id="PF11721">
    <property type="entry name" value="Malectin"/>
    <property type="match status" value="1"/>
</dbReference>
<dbReference type="Proteomes" id="UP000323994">
    <property type="component" value="Unassembled WGS sequence"/>
</dbReference>
<evidence type="ECO:0000313" key="8">
    <source>
        <dbReference type="Proteomes" id="UP000323994"/>
    </source>
</evidence>
<organism evidence="7 8">
    <name type="scientific">Dyadobacter flavalbus</name>
    <dbReference type="NCBI Taxonomy" id="2579942"/>
    <lineage>
        <taxon>Bacteria</taxon>
        <taxon>Pseudomonadati</taxon>
        <taxon>Bacteroidota</taxon>
        <taxon>Cytophagia</taxon>
        <taxon>Cytophagales</taxon>
        <taxon>Spirosomataceae</taxon>
        <taxon>Dyadobacter</taxon>
    </lineage>
</organism>
<evidence type="ECO:0000259" key="4">
    <source>
        <dbReference type="Pfam" id="PF11721"/>
    </source>
</evidence>
<evidence type="ECO:0000256" key="1">
    <source>
        <dbReference type="ARBA" id="ARBA00004613"/>
    </source>
</evidence>